<evidence type="ECO:0000313" key="3">
    <source>
        <dbReference type="Proteomes" id="UP001295740"/>
    </source>
</evidence>
<evidence type="ECO:0000256" key="1">
    <source>
        <dbReference type="SAM" id="MobiDB-lite"/>
    </source>
</evidence>
<feature type="compositionally biased region" description="Acidic residues" evidence="1">
    <location>
        <begin position="724"/>
        <end position="738"/>
    </location>
</feature>
<feature type="region of interest" description="Disordered" evidence="1">
    <location>
        <begin position="305"/>
        <end position="349"/>
    </location>
</feature>
<feature type="region of interest" description="Disordered" evidence="1">
    <location>
        <begin position="91"/>
        <end position="111"/>
    </location>
</feature>
<evidence type="ECO:0000313" key="2">
    <source>
        <dbReference type="EMBL" id="CAJ2501496.1"/>
    </source>
</evidence>
<dbReference type="PANTHER" id="PTHR48125:SF12">
    <property type="entry name" value="AT HOOK TRANSCRIPTION FACTOR FAMILY-RELATED"/>
    <property type="match status" value="1"/>
</dbReference>
<name>A0AAI8YE50_9PEZI</name>
<protein>
    <submittedName>
        <fullName evidence="2">Uu.00g043490.m01.CDS01</fullName>
    </submittedName>
</protein>
<dbReference type="EMBL" id="CAUWAG010000003">
    <property type="protein sequence ID" value="CAJ2501496.1"/>
    <property type="molecule type" value="Genomic_DNA"/>
</dbReference>
<feature type="compositionally biased region" description="Polar residues" evidence="1">
    <location>
        <begin position="692"/>
        <end position="718"/>
    </location>
</feature>
<dbReference type="PANTHER" id="PTHR48125">
    <property type="entry name" value="LP07818P1"/>
    <property type="match status" value="1"/>
</dbReference>
<organism evidence="2 3">
    <name type="scientific">Anthostomella pinea</name>
    <dbReference type="NCBI Taxonomy" id="933095"/>
    <lineage>
        <taxon>Eukaryota</taxon>
        <taxon>Fungi</taxon>
        <taxon>Dikarya</taxon>
        <taxon>Ascomycota</taxon>
        <taxon>Pezizomycotina</taxon>
        <taxon>Sordariomycetes</taxon>
        <taxon>Xylariomycetidae</taxon>
        <taxon>Xylariales</taxon>
        <taxon>Xylariaceae</taxon>
        <taxon>Anthostomella</taxon>
    </lineage>
</organism>
<feature type="region of interest" description="Disordered" evidence="1">
    <location>
        <begin position="437"/>
        <end position="512"/>
    </location>
</feature>
<sequence length="759" mass="81094">MDIPPASAAQDISQSTAPVPAPTSAIAAPSPASNAAHDASHPPSPERSTNTPIAEAPQNATGDAASTAVVTNTTNGVNGISTNAVIGSHDAVSTPLPPSVPTTAPAPPAPMSSMLPLTPSSNHQQPIIPPARPPIQRQTSEAQKGFASPKANHHQQVPKFNEDISQLSFGVAQASPQAVRRVVRDNWEKALLGSEFHHAFLLNAVIHHANGVVIRRAIKDFGEKMITEAKHEVISHYTPKDLDAVRNLILERCSDRFLDQALEKRLKTIDARSLINALARAERLGYENSDVLDDQKEKVVHVAAPSAAPSAFTPVNPSPRPIQHPQHQQQPPQLPPQQPPPQYRQVPQNLPPVRTAAPVAPVRAAAPVAELQCRLCWKKFNATAPYEYHVQKQICTKEAPNGNEFPFTCEHCGSGFITKIGKQYHIANAVCGDHKTAPATPRAPVASSSPMAGPPGYSTPAQPPAQPYPSTQSYYPSSQQLPASSPRVGTPSQPSRLPTSIQASGGDDPYSHLTPLKRAELNEALREAEVNYAPRFREAELIQDPIERKVKLDGIQNSFSTKQSIIRKKYGVRLRQRRTKEEIEQERVRMGTLKHGAPTTSYGHDTPSAKRQRVGSVGYQTPQPVPVSSVPEPSNHHSVSDMNNSGLGGSSATVATTDPTASMSSAKQTPIYPPQNSLSSLQRQGYRVSSHVGGQTPTNGSAPESLQRPSNLERSGSASAPVVLDDDDSSGSDTDTDGDIPATIPPQKPSGTPQTGTPA</sequence>
<feature type="compositionally biased region" description="Polar residues" evidence="1">
    <location>
        <begin position="641"/>
        <end position="683"/>
    </location>
</feature>
<feature type="region of interest" description="Disordered" evidence="1">
    <location>
        <begin position="1"/>
        <end position="66"/>
    </location>
</feature>
<feature type="compositionally biased region" description="Polar residues" evidence="1">
    <location>
        <begin position="490"/>
        <end position="503"/>
    </location>
</feature>
<comment type="caution">
    <text evidence="2">The sequence shown here is derived from an EMBL/GenBank/DDBJ whole genome shotgun (WGS) entry which is preliminary data.</text>
</comment>
<feature type="compositionally biased region" description="Pro residues" evidence="1">
    <location>
        <begin position="95"/>
        <end position="110"/>
    </location>
</feature>
<dbReference type="AlphaFoldDB" id="A0AAI8YE50"/>
<dbReference type="Proteomes" id="UP001295740">
    <property type="component" value="Unassembled WGS sequence"/>
</dbReference>
<feature type="compositionally biased region" description="Polar residues" evidence="1">
    <location>
        <begin position="749"/>
        <end position="759"/>
    </location>
</feature>
<accession>A0AAI8YE50</accession>
<feature type="compositionally biased region" description="Pro residues" evidence="1">
    <location>
        <begin position="332"/>
        <end position="342"/>
    </location>
</feature>
<feature type="compositionally biased region" description="Low complexity" evidence="1">
    <location>
        <begin position="13"/>
        <end position="37"/>
    </location>
</feature>
<reference evidence="2" key="1">
    <citation type="submission" date="2023-10" db="EMBL/GenBank/DDBJ databases">
        <authorList>
            <person name="Hackl T."/>
        </authorList>
    </citation>
    <scope>NUCLEOTIDE SEQUENCE</scope>
</reference>
<proteinExistence type="predicted"/>
<keyword evidence="3" id="KW-1185">Reference proteome</keyword>
<gene>
    <name evidence="2" type="ORF">KHLLAP_LOCUS1964</name>
</gene>
<feature type="compositionally biased region" description="Low complexity" evidence="1">
    <location>
        <begin position="468"/>
        <end position="486"/>
    </location>
</feature>
<feature type="region of interest" description="Disordered" evidence="1">
    <location>
        <begin position="582"/>
        <end position="759"/>
    </location>
</feature>